<name>A0ABQ2K2G9_9ACTN</name>
<evidence type="ECO:0000313" key="2">
    <source>
        <dbReference type="Proteomes" id="UP000600080"/>
    </source>
</evidence>
<proteinExistence type="predicted"/>
<dbReference type="EMBL" id="BMND01000044">
    <property type="protein sequence ID" value="GGN62009.1"/>
    <property type="molecule type" value="Genomic_DNA"/>
</dbReference>
<keyword evidence="2" id="KW-1185">Reference proteome</keyword>
<organism evidence="1 2">
    <name type="scientific">Streptomyces kronopolitis</name>
    <dbReference type="NCBI Taxonomy" id="1612435"/>
    <lineage>
        <taxon>Bacteria</taxon>
        <taxon>Bacillati</taxon>
        <taxon>Actinomycetota</taxon>
        <taxon>Actinomycetes</taxon>
        <taxon>Kitasatosporales</taxon>
        <taxon>Streptomycetaceae</taxon>
        <taxon>Streptomyces</taxon>
    </lineage>
</organism>
<dbReference type="Proteomes" id="UP000600080">
    <property type="component" value="Unassembled WGS sequence"/>
</dbReference>
<comment type="caution">
    <text evidence="1">The sequence shown here is derived from an EMBL/GenBank/DDBJ whole genome shotgun (WGS) entry which is preliminary data.</text>
</comment>
<gene>
    <name evidence="1" type="ORF">GCM10012285_61710</name>
</gene>
<evidence type="ECO:0000313" key="1">
    <source>
        <dbReference type="EMBL" id="GGN62009.1"/>
    </source>
</evidence>
<sequence>MTFTTPAVTAAGIKASGSLASALIGRYRPTGVPRLGSKEERREAYGRLLDSAARAFGYGYQMAHLRREAGRAANKLLLGQVPQTWEVTSDLIGALNGVQLCGSMPVIAAAENLVTAISDLDLNEKSDARFQQQATAVVAAREAFMDACRTDLAYTTRWWQVRRRRGERRFLRQQQADRTAAR</sequence>
<protein>
    <submittedName>
        <fullName evidence="1">Uncharacterized protein</fullName>
    </submittedName>
</protein>
<reference evidence="2" key="1">
    <citation type="journal article" date="2019" name="Int. J. Syst. Evol. Microbiol.">
        <title>The Global Catalogue of Microorganisms (GCM) 10K type strain sequencing project: providing services to taxonomists for standard genome sequencing and annotation.</title>
        <authorList>
            <consortium name="The Broad Institute Genomics Platform"/>
            <consortium name="The Broad Institute Genome Sequencing Center for Infectious Disease"/>
            <person name="Wu L."/>
            <person name="Ma J."/>
        </authorList>
    </citation>
    <scope>NUCLEOTIDE SEQUENCE [LARGE SCALE GENOMIC DNA]</scope>
    <source>
        <strain evidence="2">CGMCC 4.7323</strain>
    </source>
</reference>
<accession>A0ABQ2K2G9</accession>